<organism evidence="1 2">
    <name type="scientific">Streptacidiphilus alkalitolerans</name>
    <dbReference type="NCBI Taxonomy" id="3342712"/>
    <lineage>
        <taxon>Bacteria</taxon>
        <taxon>Bacillati</taxon>
        <taxon>Actinomycetota</taxon>
        <taxon>Actinomycetes</taxon>
        <taxon>Kitasatosporales</taxon>
        <taxon>Streptomycetaceae</taxon>
        <taxon>Streptacidiphilus</taxon>
    </lineage>
</organism>
<accession>A0ABV6VHZ3</accession>
<proteinExistence type="predicted"/>
<reference evidence="1 2" key="1">
    <citation type="submission" date="2024-09" db="EMBL/GenBank/DDBJ databases">
        <authorList>
            <person name="Lee S.D."/>
        </authorList>
    </citation>
    <scope>NUCLEOTIDE SEQUENCE [LARGE SCALE GENOMIC DNA]</scope>
    <source>
        <strain evidence="1 2">N1-1</strain>
    </source>
</reference>
<gene>
    <name evidence="1" type="primary">ftsX</name>
    <name evidence="1" type="ORF">ACEZDG_29140</name>
</gene>
<dbReference type="Pfam" id="PF18075">
    <property type="entry name" value="FtsX_ECD"/>
    <property type="match status" value="1"/>
</dbReference>
<dbReference type="Pfam" id="PF02687">
    <property type="entry name" value="FtsX"/>
    <property type="match status" value="1"/>
</dbReference>
<dbReference type="Gene3D" id="3.30.70.3040">
    <property type="match status" value="1"/>
</dbReference>
<dbReference type="PANTHER" id="PTHR47755">
    <property type="entry name" value="CELL DIVISION PROTEIN FTSX"/>
    <property type="match status" value="1"/>
</dbReference>
<dbReference type="InterPro" id="IPR003838">
    <property type="entry name" value="ABC3_permease_C"/>
</dbReference>
<dbReference type="NCBIfam" id="NF038346">
    <property type="entry name" value="FtsX_actino"/>
    <property type="match status" value="1"/>
</dbReference>
<keyword evidence="2" id="KW-1185">Reference proteome</keyword>
<dbReference type="EMBL" id="JBHEZX010000016">
    <property type="protein sequence ID" value="MFC1413339.1"/>
    <property type="molecule type" value="Genomic_DNA"/>
</dbReference>
<comment type="caution">
    <text evidence="1">The sequence shown here is derived from an EMBL/GenBank/DDBJ whole genome shotgun (WGS) entry which is preliminary data.</text>
</comment>
<dbReference type="InterPro" id="IPR004513">
    <property type="entry name" value="FtsX"/>
</dbReference>
<evidence type="ECO:0000313" key="2">
    <source>
        <dbReference type="Proteomes" id="UP001592582"/>
    </source>
</evidence>
<protein>
    <submittedName>
        <fullName evidence="1">Permease-like cell division protein FtsX</fullName>
    </submittedName>
</protein>
<dbReference type="InterPro" id="IPR040690">
    <property type="entry name" value="FtsX_ECD"/>
</dbReference>
<dbReference type="InterPro" id="IPR047929">
    <property type="entry name" value="FtsX_actino"/>
</dbReference>
<name>A0ABV6VHZ3_9ACTN</name>
<dbReference type="PIRSF" id="PIRSF003097">
    <property type="entry name" value="FtsX"/>
    <property type="match status" value="1"/>
</dbReference>
<evidence type="ECO:0000313" key="1">
    <source>
        <dbReference type="EMBL" id="MFC1413339.1"/>
    </source>
</evidence>
<dbReference type="PANTHER" id="PTHR47755:SF1">
    <property type="entry name" value="CELL DIVISION PROTEIN FTSX"/>
    <property type="match status" value="1"/>
</dbReference>
<sequence>MRAQFVMSEIGIGLRRNLTMTIAVVVSVALSLAMVGAALLLNAQVRDMRGYWGDKVEVSIFFCNKADAGQGSGGTGTGAVVGTVAPNCASGAATQTQMDSVQAQLQKTGLVEKFYTETPAQALDEFKKQDPKNPLIPSLTADSFENSLRIKLTDPQKYQVVSGLVGGQPGVKEVQDQNEVLKPLFNLLNTAQLGAWIIMVVMAFVTILLIVNTVRVSAFSRKRETGIMRLVGASNYYVQMPFIAEAAFAAVVGAVLASAMLAVGKYLFIDRILSQQVKLIAFIGWGPVFQVMPLMLLAGLVVSSLAAFLTLRKYLRV</sequence>
<dbReference type="Proteomes" id="UP001592582">
    <property type="component" value="Unassembled WGS sequence"/>
</dbReference>